<dbReference type="GO" id="GO:0003735">
    <property type="term" value="F:structural constituent of ribosome"/>
    <property type="evidence" value="ECO:0007669"/>
    <property type="project" value="InterPro"/>
</dbReference>
<keyword evidence="2" id="KW-0687">Ribonucleoprotein</keyword>
<dbReference type="Gene3D" id="3.90.930.12">
    <property type="entry name" value="Ribosomal protein L6, alpha-beta domain"/>
    <property type="match status" value="1"/>
</dbReference>
<dbReference type="SUPFAM" id="SSF56053">
    <property type="entry name" value="Ribosomal protein L6"/>
    <property type="match status" value="1"/>
</dbReference>
<evidence type="ECO:0000313" key="2">
    <source>
        <dbReference type="EMBL" id="QEM01769.1"/>
    </source>
</evidence>
<organism evidence="2">
    <name type="scientific">Nephromyces sp. ex Molgula occidentalis</name>
    <dbReference type="NCBI Taxonomy" id="2544991"/>
    <lineage>
        <taxon>Eukaryota</taxon>
        <taxon>Sar</taxon>
        <taxon>Alveolata</taxon>
        <taxon>Apicomplexa</taxon>
        <taxon>Aconoidasida</taxon>
        <taxon>Nephromycida</taxon>
        <taxon>Nephromyces</taxon>
    </lineage>
</organism>
<dbReference type="InterPro" id="IPR019906">
    <property type="entry name" value="Ribosomal_uL6_bac-type"/>
</dbReference>
<keyword evidence="1" id="KW-1133">Transmembrane helix</keyword>
<keyword evidence="1" id="KW-0472">Membrane</keyword>
<sequence>MIYKILLPSKIKLYLIKDLKTKLIILIFKQEDKIFYLNVRNIFWLYLGQSYLFIDTNIKTKFLIKSLESFLSNFNLISRTKLYIIELILIGIGYYFKLINSWILQIKVKYNHVINFYIPINIKFIINNNGTQLKIIGNNKNLVSLVASRIKHINIPDNYKNKGIRYSYEKLYLKTIKKQKKK</sequence>
<name>A0A5C1H8G1_9APIC</name>
<feature type="transmembrane region" description="Helical" evidence="1">
    <location>
        <begin position="74"/>
        <end position="96"/>
    </location>
</feature>
<reference evidence="2" key="1">
    <citation type="journal article" date="2019" name="Genome Biol. Evol.">
        <title>Nephromyces represents a diverse and novel lineage of the Apicomplexa that has retained apicoplasts.</title>
        <authorList>
            <person name="Munoz-Gomez S.A."/>
            <person name="Durnin K."/>
            <person name="Eme L."/>
            <person name="Paight C."/>
            <person name="Lane C.E."/>
            <person name="Saffo M.B."/>
            <person name="Slamovits C.H."/>
        </authorList>
    </citation>
    <scope>NUCLEOTIDE SEQUENCE</scope>
    <source>
        <strain evidence="2">656</strain>
    </source>
</reference>
<proteinExistence type="predicted"/>
<dbReference type="PRINTS" id="PR00059">
    <property type="entry name" value="RIBOSOMALL6"/>
</dbReference>
<keyword evidence="1" id="KW-0812">Transmembrane</keyword>
<gene>
    <name evidence="2" type="primary">rpl6</name>
</gene>
<protein>
    <submittedName>
        <fullName evidence="2">50S ribosomal protein L6</fullName>
    </submittedName>
</protein>
<dbReference type="GO" id="GO:0005840">
    <property type="term" value="C:ribosome"/>
    <property type="evidence" value="ECO:0007669"/>
    <property type="project" value="UniProtKB-KW"/>
</dbReference>
<dbReference type="GO" id="GO:0019843">
    <property type="term" value="F:rRNA binding"/>
    <property type="evidence" value="ECO:0007669"/>
    <property type="project" value="InterPro"/>
</dbReference>
<evidence type="ECO:0000256" key="1">
    <source>
        <dbReference type="SAM" id="Phobius"/>
    </source>
</evidence>
<accession>A0A5C1H8G1</accession>
<dbReference type="InterPro" id="IPR036789">
    <property type="entry name" value="Ribosomal_uL6-like_a/b-dom_sf"/>
</dbReference>
<keyword evidence="2" id="KW-0689">Ribosomal protein</keyword>
<dbReference type="EMBL" id="MK573206">
    <property type="protein sequence ID" value="QEM01769.1"/>
    <property type="molecule type" value="Genomic_DNA"/>
</dbReference>
<dbReference type="GO" id="GO:0006412">
    <property type="term" value="P:translation"/>
    <property type="evidence" value="ECO:0007669"/>
    <property type="project" value="InterPro"/>
</dbReference>
<dbReference type="AlphaFoldDB" id="A0A5C1H8G1"/>